<dbReference type="EMBL" id="ML978349">
    <property type="protein sequence ID" value="KAF2023433.1"/>
    <property type="molecule type" value="Genomic_DNA"/>
</dbReference>
<feature type="transmembrane region" description="Helical" evidence="5">
    <location>
        <begin position="90"/>
        <end position="110"/>
    </location>
</feature>
<dbReference type="Pfam" id="PF01284">
    <property type="entry name" value="MARVEL"/>
    <property type="match status" value="1"/>
</dbReference>
<dbReference type="Proteomes" id="UP000799777">
    <property type="component" value="Unassembled WGS sequence"/>
</dbReference>
<evidence type="ECO:0000313" key="7">
    <source>
        <dbReference type="EMBL" id="KAF2023433.1"/>
    </source>
</evidence>
<feature type="domain" description="MARVEL" evidence="6">
    <location>
        <begin position="11"/>
        <end position="146"/>
    </location>
</feature>
<keyword evidence="4 5" id="KW-0472">Membrane</keyword>
<keyword evidence="2 5" id="KW-0812">Transmembrane</keyword>
<name>A0A9P4LFQ1_9PLEO</name>
<evidence type="ECO:0000256" key="1">
    <source>
        <dbReference type="ARBA" id="ARBA00004141"/>
    </source>
</evidence>
<gene>
    <name evidence="7" type="ORF">EK21DRAFT_105306</name>
</gene>
<accession>A0A9P4LFQ1</accession>
<evidence type="ECO:0000259" key="6">
    <source>
        <dbReference type="Pfam" id="PF01284"/>
    </source>
</evidence>
<evidence type="ECO:0000256" key="2">
    <source>
        <dbReference type="ARBA" id="ARBA00022692"/>
    </source>
</evidence>
<organism evidence="7 8">
    <name type="scientific">Setomelanomma holmii</name>
    <dbReference type="NCBI Taxonomy" id="210430"/>
    <lineage>
        <taxon>Eukaryota</taxon>
        <taxon>Fungi</taxon>
        <taxon>Dikarya</taxon>
        <taxon>Ascomycota</taxon>
        <taxon>Pezizomycotina</taxon>
        <taxon>Dothideomycetes</taxon>
        <taxon>Pleosporomycetidae</taxon>
        <taxon>Pleosporales</taxon>
        <taxon>Pleosporineae</taxon>
        <taxon>Phaeosphaeriaceae</taxon>
        <taxon>Setomelanomma</taxon>
    </lineage>
</organism>
<keyword evidence="8" id="KW-1185">Reference proteome</keyword>
<dbReference type="PANTHER" id="PTHR37451">
    <property type="entry name" value="MARVEL DOMAIN"/>
    <property type="match status" value="1"/>
</dbReference>
<reference evidence="7" key="1">
    <citation type="journal article" date="2020" name="Stud. Mycol.">
        <title>101 Dothideomycetes genomes: a test case for predicting lifestyles and emergence of pathogens.</title>
        <authorList>
            <person name="Haridas S."/>
            <person name="Albert R."/>
            <person name="Binder M."/>
            <person name="Bloem J."/>
            <person name="Labutti K."/>
            <person name="Salamov A."/>
            <person name="Andreopoulos B."/>
            <person name="Baker S."/>
            <person name="Barry K."/>
            <person name="Bills G."/>
            <person name="Bluhm B."/>
            <person name="Cannon C."/>
            <person name="Castanera R."/>
            <person name="Culley D."/>
            <person name="Daum C."/>
            <person name="Ezra D."/>
            <person name="Gonzalez J."/>
            <person name="Henrissat B."/>
            <person name="Kuo A."/>
            <person name="Liang C."/>
            <person name="Lipzen A."/>
            <person name="Lutzoni F."/>
            <person name="Magnuson J."/>
            <person name="Mondo S."/>
            <person name="Nolan M."/>
            <person name="Ohm R."/>
            <person name="Pangilinan J."/>
            <person name="Park H.-J."/>
            <person name="Ramirez L."/>
            <person name="Alfaro M."/>
            <person name="Sun H."/>
            <person name="Tritt A."/>
            <person name="Yoshinaga Y."/>
            <person name="Zwiers L.-H."/>
            <person name="Turgeon B."/>
            <person name="Goodwin S."/>
            <person name="Spatafora J."/>
            <person name="Crous P."/>
            <person name="Grigoriev I."/>
        </authorList>
    </citation>
    <scope>NUCLEOTIDE SEQUENCE</scope>
    <source>
        <strain evidence="7">CBS 110217</strain>
    </source>
</reference>
<dbReference type="GO" id="GO:0016020">
    <property type="term" value="C:membrane"/>
    <property type="evidence" value="ECO:0007669"/>
    <property type="project" value="UniProtKB-SubCell"/>
</dbReference>
<dbReference type="OrthoDB" id="2117453at2759"/>
<dbReference type="PANTHER" id="PTHR37451:SF1">
    <property type="entry name" value="MARVEL DOMAIN-CONTAINING PROTEIN"/>
    <property type="match status" value="1"/>
</dbReference>
<evidence type="ECO:0000256" key="4">
    <source>
        <dbReference type="ARBA" id="ARBA00023136"/>
    </source>
</evidence>
<sequence>MAGSMAANYMLNVALRALQLICAIVVMGTDGYTLHVFRGHSTIEHSDFRGFTTVPNAWAFLMFCAGWTVLVVIFQTVAGDFFAGRASIGYIRVVAEVLALLSWFASWIALHLESSHLPREYKSCEALEVATFFEAVEWLLFTVTTFQSFNSSAYALSQSSVTQL</sequence>
<protein>
    <recommendedName>
        <fullName evidence="6">MARVEL domain-containing protein</fullName>
    </recommendedName>
</protein>
<comment type="caution">
    <text evidence="7">The sequence shown here is derived from an EMBL/GenBank/DDBJ whole genome shotgun (WGS) entry which is preliminary data.</text>
</comment>
<feature type="transmembrane region" description="Helical" evidence="5">
    <location>
        <begin position="57"/>
        <end position="78"/>
    </location>
</feature>
<keyword evidence="3 5" id="KW-1133">Transmembrane helix</keyword>
<evidence type="ECO:0000256" key="3">
    <source>
        <dbReference type="ARBA" id="ARBA00022989"/>
    </source>
</evidence>
<comment type="subcellular location">
    <subcellularLocation>
        <location evidence="1">Membrane</location>
        <topology evidence="1">Multi-pass membrane protein</topology>
    </subcellularLocation>
</comment>
<evidence type="ECO:0000256" key="5">
    <source>
        <dbReference type="SAM" id="Phobius"/>
    </source>
</evidence>
<dbReference type="InterPro" id="IPR008253">
    <property type="entry name" value="Marvel"/>
</dbReference>
<evidence type="ECO:0000313" key="8">
    <source>
        <dbReference type="Proteomes" id="UP000799777"/>
    </source>
</evidence>
<proteinExistence type="predicted"/>
<dbReference type="AlphaFoldDB" id="A0A9P4LFQ1"/>